<dbReference type="STRING" id="67285.AQI88_22930"/>
<dbReference type="OrthoDB" id="4331723at2"/>
<proteinExistence type="predicted"/>
<accession>A0A101NJJ9</accession>
<gene>
    <name evidence="1" type="ORF">AQI88_22930</name>
</gene>
<organism evidence="1 2">
    <name type="scientific">Streptomyces cellostaticus</name>
    <dbReference type="NCBI Taxonomy" id="67285"/>
    <lineage>
        <taxon>Bacteria</taxon>
        <taxon>Bacillati</taxon>
        <taxon>Actinomycetota</taxon>
        <taxon>Actinomycetes</taxon>
        <taxon>Kitasatosporales</taxon>
        <taxon>Streptomycetaceae</taxon>
        <taxon>Streptomyces</taxon>
    </lineage>
</organism>
<keyword evidence="2" id="KW-1185">Reference proteome</keyword>
<evidence type="ECO:0000313" key="2">
    <source>
        <dbReference type="Proteomes" id="UP000054241"/>
    </source>
</evidence>
<sequence length="68" mass="7032">MPDRSPTPFDVTLCAEELRTALALHAITLPSLRVDLPSAPSAGLVVLGSCTTVTARALSSALRKTAAE</sequence>
<protein>
    <submittedName>
        <fullName evidence="1">Uncharacterized protein</fullName>
    </submittedName>
</protein>
<dbReference type="RefSeq" id="WP_067002488.1">
    <property type="nucleotide sequence ID" value="NZ_BNDU01000006.1"/>
</dbReference>
<dbReference type="EMBL" id="LMWL01000039">
    <property type="protein sequence ID" value="KUM94227.1"/>
    <property type="molecule type" value="Genomic_DNA"/>
</dbReference>
<evidence type="ECO:0000313" key="1">
    <source>
        <dbReference type="EMBL" id="KUM94227.1"/>
    </source>
</evidence>
<reference evidence="1 2" key="1">
    <citation type="submission" date="2015-10" db="EMBL/GenBank/DDBJ databases">
        <title>Draft genome sequence of Streptomyces cellostaticus DSM 40189, type strain for the species Streptomyces cellostaticus.</title>
        <authorList>
            <person name="Ruckert C."/>
            <person name="Winkler A."/>
            <person name="Kalinowski J."/>
            <person name="Kampfer P."/>
            <person name="Glaeser S."/>
        </authorList>
    </citation>
    <scope>NUCLEOTIDE SEQUENCE [LARGE SCALE GENOMIC DNA]</scope>
    <source>
        <strain evidence="1 2">DSM 40189</strain>
    </source>
</reference>
<dbReference type="AlphaFoldDB" id="A0A101NJJ9"/>
<comment type="caution">
    <text evidence="1">The sequence shown here is derived from an EMBL/GenBank/DDBJ whole genome shotgun (WGS) entry which is preliminary data.</text>
</comment>
<dbReference type="Proteomes" id="UP000054241">
    <property type="component" value="Unassembled WGS sequence"/>
</dbReference>
<name>A0A101NJJ9_9ACTN</name>